<evidence type="ECO:0000313" key="3">
    <source>
        <dbReference type="Proteomes" id="UP000827724"/>
    </source>
</evidence>
<comment type="caution">
    <text evidence="2">The sequence shown here is derived from an EMBL/GenBank/DDBJ whole genome shotgun (WGS) entry which is preliminary data.</text>
</comment>
<protein>
    <recommendedName>
        <fullName evidence="1">AB hydrolase-1 domain-containing protein</fullName>
    </recommendedName>
</protein>
<proteinExistence type="predicted"/>
<keyword evidence="3" id="KW-1185">Reference proteome</keyword>
<evidence type="ECO:0000313" key="2">
    <source>
        <dbReference type="EMBL" id="KAH6604494.1"/>
    </source>
</evidence>
<dbReference type="InterPro" id="IPR029058">
    <property type="entry name" value="AB_hydrolase_fold"/>
</dbReference>
<dbReference type="InterPro" id="IPR050266">
    <property type="entry name" value="AB_hydrolase_sf"/>
</dbReference>
<dbReference type="EMBL" id="JAIWOZ010000005">
    <property type="protein sequence ID" value="KAH6604494.1"/>
    <property type="molecule type" value="Genomic_DNA"/>
</dbReference>
<reference evidence="2" key="1">
    <citation type="submission" date="2021-08" db="EMBL/GenBank/DDBJ databases">
        <title>Chromosome-Level Trichoderma cornu-damae using Hi-C Data.</title>
        <authorList>
            <person name="Kim C.S."/>
        </authorList>
    </citation>
    <scope>NUCLEOTIDE SEQUENCE</scope>
    <source>
        <strain evidence="2">KA19-0412C</strain>
    </source>
</reference>
<evidence type="ECO:0000259" key="1">
    <source>
        <dbReference type="Pfam" id="PF00561"/>
    </source>
</evidence>
<dbReference type="Proteomes" id="UP000827724">
    <property type="component" value="Unassembled WGS sequence"/>
</dbReference>
<dbReference type="PANTHER" id="PTHR43798:SF33">
    <property type="entry name" value="HYDROLASE, PUTATIVE (AFU_ORTHOLOGUE AFUA_2G14860)-RELATED"/>
    <property type="match status" value="1"/>
</dbReference>
<dbReference type="OrthoDB" id="19657at2759"/>
<gene>
    <name evidence="2" type="ORF">Trco_006201</name>
</gene>
<dbReference type="SUPFAM" id="SSF53474">
    <property type="entry name" value="alpha/beta-Hydrolases"/>
    <property type="match status" value="1"/>
</dbReference>
<dbReference type="AlphaFoldDB" id="A0A9P8TUT0"/>
<dbReference type="GO" id="GO:0016020">
    <property type="term" value="C:membrane"/>
    <property type="evidence" value="ECO:0007669"/>
    <property type="project" value="TreeGrafter"/>
</dbReference>
<dbReference type="GO" id="GO:0047372">
    <property type="term" value="F:monoacylglycerol lipase activity"/>
    <property type="evidence" value="ECO:0007669"/>
    <property type="project" value="TreeGrafter"/>
</dbReference>
<dbReference type="Pfam" id="PF00561">
    <property type="entry name" value="Abhydrolase_1"/>
    <property type="match status" value="1"/>
</dbReference>
<dbReference type="PANTHER" id="PTHR43798">
    <property type="entry name" value="MONOACYLGLYCEROL LIPASE"/>
    <property type="match status" value="1"/>
</dbReference>
<name>A0A9P8TUT0_9HYPO</name>
<sequence>MTAGTTISVQHLGGINAGYRLSNGAVDPAKPTVVLINSMCMTSALYDLQFGNKALTDAANLLAIEPIGHGATECSSENFTYWDTAIMAVQVLDALGIKKAFALGTSQGGWIVTRMALVAPEKIQGLMILGSSLDYESAASREKGCWDPATMLGPVVDSLYSAEPTPDFLIDETLRENVVTIGFSGTVSEETIAFWKATLNKVYSGDEGRKKLRGAFTTLLERDSLLRRLKDIKCPVYWIQVQGNQDPVYGVEVPKDHIQFFTGSVETELSFTDGGHYLNATSPKDVDAKLLQLISKYSAL</sequence>
<dbReference type="Gene3D" id="3.40.50.1820">
    <property type="entry name" value="alpha/beta hydrolase"/>
    <property type="match status" value="1"/>
</dbReference>
<dbReference type="GO" id="GO:0046464">
    <property type="term" value="P:acylglycerol catabolic process"/>
    <property type="evidence" value="ECO:0007669"/>
    <property type="project" value="TreeGrafter"/>
</dbReference>
<organism evidence="2 3">
    <name type="scientific">Trichoderma cornu-damae</name>
    <dbReference type="NCBI Taxonomy" id="654480"/>
    <lineage>
        <taxon>Eukaryota</taxon>
        <taxon>Fungi</taxon>
        <taxon>Dikarya</taxon>
        <taxon>Ascomycota</taxon>
        <taxon>Pezizomycotina</taxon>
        <taxon>Sordariomycetes</taxon>
        <taxon>Hypocreomycetidae</taxon>
        <taxon>Hypocreales</taxon>
        <taxon>Hypocreaceae</taxon>
        <taxon>Trichoderma</taxon>
    </lineage>
</organism>
<accession>A0A9P8TUT0</accession>
<dbReference type="InterPro" id="IPR000073">
    <property type="entry name" value="AB_hydrolase_1"/>
</dbReference>
<feature type="domain" description="AB hydrolase-1" evidence="1">
    <location>
        <begin position="31"/>
        <end position="279"/>
    </location>
</feature>